<proteinExistence type="predicted"/>
<evidence type="ECO:0000256" key="2">
    <source>
        <dbReference type="SAM" id="SignalP"/>
    </source>
</evidence>
<accession>A0A087UMC6</accession>
<dbReference type="OMA" id="QNHRIPQ"/>
<evidence type="ECO:0000313" key="4">
    <source>
        <dbReference type="Proteomes" id="UP000054359"/>
    </source>
</evidence>
<dbReference type="Proteomes" id="UP000054359">
    <property type="component" value="Unassembled WGS sequence"/>
</dbReference>
<evidence type="ECO:0000313" key="3">
    <source>
        <dbReference type="EMBL" id="KFM78515.1"/>
    </source>
</evidence>
<feature type="compositionally biased region" description="Polar residues" evidence="1">
    <location>
        <begin position="388"/>
        <end position="401"/>
    </location>
</feature>
<dbReference type="OrthoDB" id="6425203at2759"/>
<dbReference type="EMBL" id="KK120551">
    <property type="protein sequence ID" value="KFM78515.1"/>
    <property type="molecule type" value="Genomic_DNA"/>
</dbReference>
<sequence length="471" mass="53542">MVRWIGIFALLAVVSGDFLHFPRGKRQVTYQADENQDIDEITDDHSVRPVTKKPLPLQLVYPGDLSSFFSTESPQRSPSVLSNLTSTNNNKKSITREQSNRTKRSSTLSRNTQQSQKAMKSLKPLLQKSRLPLQLESRLHASYHKPSVSIMNDIPVEMSFDGAGFLRYEEDFEEDKPLKPRNPAVRSQKVLKDNNHALDDFRTAFNISRERMLSQVKFDDDITYQKESPIMTENQENVMEQGSQGTETIPPPAIDFMTAYQHGVFGNGQLNYPTASTQLTQTDPFSFSYPTFIHTQQNMNQMASPVAQPESFMQNHRVQSTNFVSTNPLTMHSALPQQSFTVNPGYTQNANLQYHKVQRRKRSASNSDATVEREISHSASEPIRDHYSYSQPRDQQDSSSGFIPITGGFNGGTIQLSFPFYGQAPMLPPSYSSRPPIHTISSYSLPVTEGRHYRGTMERFYHPSEARRYSY</sequence>
<keyword evidence="4" id="KW-1185">Reference proteome</keyword>
<feature type="compositionally biased region" description="Polar residues" evidence="1">
    <location>
        <begin position="105"/>
        <end position="118"/>
    </location>
</feature>
<keyword evidence="2" id="KW-0732">Signal</keyword>
<protein>
    <submittedName>
        <fullName evidence="3">Uncharacterized protein</fullName>
    </submittedName>
</protein>
<organism evidence="3 4">
    <name type="scientific">Stegodyphus mimosarum</name>
    <name type="common">African social velvet spider</name>
    <dbReference type="NCBI Taxonomy" id="407821"/>
    <lineage>
        <taxon>Eukaryota</taxon>
        <taxon>Metazoa</taxon>
        <taxon>Ecdysozoa</taxon>
        <taxon>Arthropoda</taxon>
        <taxon>Chelicerata</taxon>
        <taxon>Arachnida</taxon>
        <taxon>Araneae</taxon>
        <taxon>Araneomorphae</taxon>
        <taxon>Entelegynae</taxon>
        <taxon>Eresoidea</taxon>
        <taxon>Eresidae</taxon>
        <taxon>Stegodyphus</taxon>
    </lineage>
</organism>
<gene>
    <name evidence="3" type="ORF">X975_12098</name>
</gene>
<dbReference type="AlphaFoldDB" id="A0A087UMC6"/>
<reference evidence="3 4" key="1">
    <citation type="submission" date="2013-11" db="EMBL/GenBank/DDBJ databases">
        <title>Genome sequencing of Stegodyphus mimosarum.</title>
        <authorList>
            <person name="Bechsgaard J."/>
        </authorList>
    </citation>
    <scope>NUCLEOTIDE SEQUENCE [LARGE SCALE GENOMIC DNA]</scope>
</reference>
<feature type="region of interest" description="Disordered" evidence="1">
    <location>
        <begin position="356"/>
        <end position="404"/>
    </location>
</feature>
<feature type="region of interest" description="Disordered" evidence="1">
    <location>
        <begin position="70"/>
        <end position="127"/>
    </location>
</feature>
<feature type="chain" id="PRO_5001830650" evidence="2">
    <location>
        <begin position="17"/>
        <end position="471"/>
    </location>
</feature>
<evidence type="ECO:0000256" key="1">
    <source>
        <dbReference type="SAM" id="MobiDB-lite"/>
    </source>
</evidence>
<feature type="compositionally biased region" description="Low complexity" evidence="1">
    <location>
        <begin position="79"/>
        <end position="92"/>
    </location>
</feature>
<feature type="signal peptide" evidence="2">
    <location>
        <begin position="1"/>
        <end position="16"/>
    </location>
</feature>
<name>A0A087UMC6_STEMI</name>
<feature type="non-terminal residue" evidence="3">
    <location>
        <position position="471"/>
    </location>
</feature>
<feature type="compositionally biased region" description="Basic and acidic residues" evidence="1">
    <location>
        <begin position="370"/>
        <end position="387"/>
    </location>
</feature>